<feature type="transmembrane region" description="Helical" evidence="1">
    <location>
        <begin position="96"/>
        <end position="114"/>
    </location>
</feature>
<keyword evidence="3" id="KW-1185">Reference proteome</keyword>
<keyword evidence="1" id="KW-0472">Membrane</keyword>
<name>A0ABS5AAP1_9PSEU</name>
<gene>
    <name evidence="2" type="ORF">JOF53_002515</name>
</gene>
<protein>
    <submittedName>
        <fullName evidence="2">Membrane protein</fullName>
    </submittedName>
</protein>
<proteinExistence type="predicted"/>
<evidence type="ECO:0000313" key="3">
    <source>
        <dbReference type="Proteomes" id="UP001519363"/>
    </source>
</evidence>
<reference evidence="2 3" key="1">
    <citation type="submission" date="2021-03" db="EMBL/GenBank/DDBJ databases">
        <title>Sequencing the genomes of 1000 actinobacteria strains.</title>
        <authorList>
            <person name="Klenk H.-P."/>
        </authorList>
    </citation>
    <scope>NUCLEOTIDE SEQUENCE [LARGE SCALE GENOMIC DNA]</scope>
    <source>
        <strain evidence="2 3">DSM 44580</strain>
    </source>
</reference>
<feature type="transmembrane region" description="Helical" evidence="1">
    <location>
        <begin position="120"/>
        <end position="140"/>
    </location>
</feature>
<evidence type="ECO:0000313" key="2">
    <source>
        <dbReference type="EMBL" id="MBP2473643.1"/>
    </source>
</evidence>
<accession>A0ABS5AAP1</accession>
<keyword evidence="1" id="KW-0812">Transmembrane</keyword>
<dbReference type="EMBL" id="JAGIOO010000001">
    <property type="protein sequence ID" value="MBP2473643.1"/>
    <property type="molecule type" value="Genomic_DNA"/>
</dbReference>
<evidence type="ECO:0000256" key="1">
    <source>
        <dbReference type="SAM" id="Phobius"/>
    </source>
</evidence>
<keyword evidence="1" id="KW-1133">Transmembrane helix</keyword>
<feature type="transmembrane region" description="Helical" evidence="1">
    <location>
        <begin position="58"/>
        <end position="76"/>
    </location>
</feature>
<dbReference type="RefSeq" id="WP_086783484.1">
    <property type="nucleotide sequence ID" value="NZ_JAGIOO010000001.1"/>
</dbReference>
<comment type="caution">
    <text evidence="2">The sequence shown here is derived from an EMBL/GenBank/DDBJ whole genome shotgun (WGS) entry which is preliminary data.</text>
</comment>
<sequence length="273" mass="29755">MIPAKLPGPATDEARTALGARWVRAQTLLLFAYLVLPGFVSAVVVSLVVFGLSWRTDSLLALTFVSGAPLVAYVVVAVKSRKADFWLRPENWVSRAGWLGFAVGFALLPATGYWSPNLPWVWPMSSLLCVATPILTLLLAKRARTVFLTPVVAELGETAFVVKAETTGSQGELRLTATELRWRTGTGEHAPEETLLLKRVQDVKVVHVERTRPPRRAFGKANGTGGIPLAPGPVLAVHDVRGTVLFPVTEPEVFADLVRRRQAARTRLLADYS</sequence>
<feature type="transmembrane region" description="Helical" evidence="1">
    <location>
        <begin position="28"/>
        <end position="52"/>
    </location>
</feature>
<dbReference type="Proteomes" id="UP001519363">
    <property type="component" value="Unassembled WGS sequence"/>
</dbReference>
<organism evidence="2 3">
    <name type="scientific">Crossiella equi</name>
    <dbReference type="NCBI Taxonomy" id="130796"/>
    <lineage>
        <taxon>Bacteria</taxon>
        <taxon>Bacillati</taxon>
        <taxon>Actinomycetota</taxon>
        <taxon>Actinomycetes</taxon>
        <taxon>Pseudonocardiales</taxon>
        <taxon>Pseudonocardiaceae</taxon>
        <taxon>Crossiella</taxon>
    </lineage>
</organism>